<comment type="caution">
    <text evidence="2">The sequence shown here is derived from an EMBL/GenBank/DDBJ whole genome shotgun (WGS) entry which is preliminary data.</text>
</comment>
<organism evidence="2 3">
    <name type="scientific">Streptomyces lucensis JCM 4490</name>
    <dbReference type="NCBI Taxonomy" id="1306176"/>
    <lineage>
        <taxon>Bacteria</taxon>
        <taxon>Bacillati</taxon>
        <taxon>Actinomycetota</taxon>
        <taxon>Actinomycetes</taxon>
        <taxon>Kitasatosporales</taxon>
        <taxon>Streptomycetaceae</taxon>
        <taxon>Streptomyces</taxon>
    </lineage>
</organism>
<keyword evidence="3" id="KW-1185">Reference proteome</keyword>
<keyword evidence="1" id="KW-0472">Membrane</keyword>
<keyword evidence="1" id="KW-0812">Transmembrane</keyword>
<name>A0A918IWY8_9ACTN</name>
<evidence type="ECO:0008006" key="4">
    <source>
        <dbReference type="Google" id="ProtNLM"/>
    </source>
</evidence>
<keyword evidence="1" id="KW-1133">Transmembrane helix</keyword>
<feature type="transmembrane region" description="Helical" evidence="1">
    <location>
        <begin position="127"/>
        <end position="146"/>
    </location>
</feature>
<dbReference type="RefSeq" id="WP_190013482.1">
    <property type="nucleotide sequence ID" value="NZ_BMUE01000002.1"/>
</dbReference>
<reference evidence="2" key="1">
    <citation type="journal article" date="2014" name="Int. J. Syst. Evol. Microbiol.">
        <title>Complete genome sequence of Corynebacterium casei LMG S-19264T (=DSM 44701T), isolated from a smear-ripened cheese.</title>
        <authorList>
            <consortium name="US DOE Joint Genome Institute (JGI-PGF)"/>
            <person name="Walter F."/>
            <person name="Albersmeier A."/>
            <person name="Kalinowski J."/>
            <person name="Ruckert C."/>
        </authorList>
    </citation>
    <scope>NUCLEOTIDE SEQUENCE</scope>
    <source>
        <strain evidence="2">JCM 4490</strain>
    </source>
</reference>
<dbReference type="Proteomes" id="UP000620224">
    <property type="component" value="Unassembled WGS sequence"/>
</dbReference>
<proteinExistence type="predicted"/>
<dbReference type="AlphaFoldDB" id="A0A918IWY8"/>
<evidence type="ECO:0000313" key="3">
    <source>
        <dbReference type="Proteomes" id="UP000620224"/>
    </source>
</evidence>
<gene>
    <name evidence="2" type="ORF">GCM10010503_09810</name>
</gene>
<evidence type="ECO:0000313" key="2">
    <source>
        <dbReference type="EMBL" id="GGW36009.1"/>
    </source>
</evidence>
<protein>
    <recommendedName>
        <fullName evidence="4">DUF3592 domain-containing protein</fullName>
    </recommendedName>
</protein>
<accession>A0A918IWY8</accession>
<sequence length="147" mass="16226">MSQPWRTALLLFSAFWTFIGAHGTHAALRARRSLARLGARGVRTRGEVANSPRRVGTSYHPPQIRYQAPPLGHPAAPTTQTYRQVPLNCDSPNALYRGTPVILRYDPEDPRRAVVIRTAKSYSPTANLVWCVFSMAFGIGLGVLSLL</sequence>
<evidence type="ECO:0000256" key="1">
    <source>
        <dbReference type="SAM" id="Phobius"/>
    </source>
</evidence>
<reference evidence="2" key="2">
    <citation type="submission" date="2020-09" db="EMBL/GenBank/DDBJ databases">
        <authorList>
            <person name="Sun Q."/>
            <person name="Ohkuma M."/>
        </authorList>
    </citation>
    <scope>NUCLEOTIDE SEQUENCE</scope>
    <source>
        <strain evidence="2">JCM 4490</strain>
    </source>
</reference>
<dbReference type="EMBL" id="BMUE01000002">
    <property type="protein sequence ID" value="GGW36009.1"/>
    <property type="molecule type" value="Genomic_DNA"/>
</dbReference>